<feature type="transmembrane region" description="Helical" evidence="1">
    <location>
        <begin position="6"/>
        <end position="25"/>
    </location>
</feature>
<accession>A0A4Q1BGR6</accession>
<keyword evidence="1" id="KW-0472">Membrane</keyword>
<dbReference type="InParanoid" id="A0A4Q1BGR6"/>
<gene>
    <name evidence="2" type="ORF">M231_05934</name>
</gene>
<sequence>MSGQFLWGRFLLVTTAIMVSGWGIMRYSTPTDEQFYQDASKTDQIVWAEQLGSTKPTGRGRRV</sequence>
<dbReference type="AlphaFoldDB" id="A0A4Q1BGR6"/>
<keyword evidence="1" id="KW-1133">Transmembrane helix</keyword>
<organism evidence="2 3">
    <name type="scientific">Tremella mesenterica</name>
    <name type="common">Jelly fungus</name>
    <dbReference type="NCBI Taxonomy" id="5217"/>
    <lineage>
        <taxon>Eukaryota</taxon>
        <taxon>Fungi</taxon>
        <taxon>Dikarya</taxon>
        <taxon>Basidiomycota</taxon>
        <taxon>Agaricomycotina</taxon>
        <taxon>Tremellomycetes</taxon>
        <taxon>Tremellales</taxon>
        <taxon>Tremellaceae</taxon>
        <taxon>Tremella</taxon>
    </lineage>
</organism>
<evidence type="ECO:0000313" key="2">
    <source>
        <dbReference type="EMBL" id="RXK36773.1"/>
    </source>
</evidence>
<name>A0A4Q1BGR6_TREME</name>
<keyword evidence="3" id="KW-1185">Reference proteome</keyword>
<dbReference type="OrthoDB" id="5576752at2759"/>
<reference evidence="2 3" key="1">
    <citation type="submission" date="2016-06" db="EMBL/GenBank/DDBJ databases">
        <title>Evolution of pathogenesis and genome organization in the Tremellales.</title>
        <authorList>
            <person name="Cuomo C."/>
            <person name="Litvintseva A."/>
            <person name="Heitman J."/>
            <person name="Chen Y."/>
            <person name="Sun S."/>
            <person name="Springer D."/>
            <person name="Dromer F."/>
            <person name="Young S."/>
            <person name="Zeng Q."/>
            <person name="Chapman S."/>
            <person name="Gujja S."/>
            <person name="Saif S."/>
            <person name="Birren B."/>
        </authorList>
    </citation>
    <scope>NUCLEOTIDE SEQUENCE [LARGE SCALE GENOMIC DNA]</scope>
    <source>
        <strain evidence="2 3">ATCC 28783</strain>
    </source>
</reference>
<evidence type="ECO:0000256" key="1">
    <source>
        <dbReference type="SAM" id="Phobius"/>
    </source>
</evidence>
<comment type="caution">
    <text evidence="2">The sequence shown here is derived from an EMBL/GenBank/DDBJ whole genome shotgun (WGS) entry which is preliminary data.</text>
</comment>
<proteinExistence type="predicted"/>
<protein>
    <submittedName>
        <fullName evidence="2">Uncharacterized protein</fullName>
    </submittedName>
</protein>
<dbReference type="Proteomes" id="UP000289152">
    <property type="component" value="Unassembled WGS sequence"/>
</dbReference>
<keyword evidence="1" id="KW-0812">Transmembrane</keyword>
<dbReference type="EMBL" id="SDIL01000087">
    <property type="protein sequence ID" value="RXK36773.1"/>
    <property type="molecule type" value="Genomic_DNA"/>
</dbReference>
<evidence type="ECO:0000313" key="3">
    <source>
        <dbReference type="Proteomes" id="UP000289152"/>
    </source>
</evidence>